<keyword evidence="1" id="KW-0808">Transferase</keyword>
<dbReference type="PANTHER" id="PTHR36112:SF1">
    <property type="entry name" value="RIBOSOMAL RNA SMALL SUBUNIT METHYLTRANSFERASE J"/>
    <property type="match status" value="1"/>
</dbReference>
<evidence type="ECO:0000313" key="2">
    <source>
        <dbReference type="Proteomes" id="UP000248555"/>
    </source>
</evidence>
<dbReference type="Gene3D" id="3.40.50.150">
    <property type="entry name" value="Vaccinia Virus protein VP39"/>
    <property type="match status" value="1"/>
</dbReference>
<dbReference type="EMBL" id="QLMH01000008">
    <property type="protein sequence ID" value="RAK18895.1"/>
    <property type="molecule type" value="Genomic_DNA"/>
</dbReference>
<evidence type="ECO:0000313" key="1">
    <source>
        <dbReference type="EMBL" id="RAK18895.1"/>
    </source>
</evidence>
<dbReference type="Pfam" id="PF04445">
    <property type="entry name" value="SAM_MT"/>
    <property type="match status" value="1"/>
</dbReference>
<dbReference type="AlphaFoldDB" id="A0A327YGD5"/>
<keyword evidence="2" id="KW-1185">Reference proteome</keyword>
<protein>
    <submittedName>
        <fullName evidence="1">Putative SAM-dependent methyltransferase</fullName>
    </submittedName>
</protein>
<dbReference type="PANTHER" id="PTHR36112">
    <property type="entry name" value="RIBOSOMAL RNA SMALL SUBUNIT METHYLTRANSFERASE J"/>
    <property type="match status" value="1"/>
</dbReference>
<accession>A0A327YGD5</accession>
<dbReference type="GO" id="GO:0008990">
    <property type="term" value="F:rRNA (guanine-N2-)-methyltransferase activity"/>
    <property type="evidence" value="ECO:0007669"/>
    <property type="project" value="InterPro"/>
</dbReference>
<comment type="caution">
    <text evidence="1">The sequence shown here is derived from an EMBL/GenBank/DDBJ whole genome shotgun (WGS) entry which is preliminary data.</text>
</comment>
<organism evidence="1 2">
    <name type="scientific">Paranoxybacillus vitaminiphilus</name>
    <dbReference type="NCBI Taxonomy" id="581036"/>
    <lineage>
        <taxon>Bacteria</taxon>
        <taxon>Bacillati</taxon>
        <taxon>Bacillota</taxon>
        <taxon>Bacilli</taxon>
        <taxon>Bacillales</taxon>
        <taxon>Anoxybacillaceae</taxon>
        <taxon>Paranoxybacillus</taxon>
    </lineage>
</organism>
<name>A0A327YGD5_9BACL</name>
<dbReference type="SUPFAM" id="SSF53335">
    <property type="entry name" value="S-adenosyl-L-methionine-dependent methyltransferases"/>
    <property type="match status" value="1"/>
</dbReference>
<sequence length="277" mass="31987">MASFFYADEKEREKMIVTTAGRTNKEMIEKAKQIANELRIRYVTRHKSSVEAIQRQWHDDVLVVGKNRLEIRPMNGDEPLFFHPNSAMFRVKRILRGESEPFLQATKLTKGMSFLDCTLGLASDSIVASIVVGESGKVTGIEGNCYIAYLVKNGLQHWDSGLEKMNEAMRRIEVIQNDYRLFLASLPDRSFDVVYFDPMFEESILESDGIKGIKPFALYTELNEEVIVEAKRVARKRVVLKDHWKSERFARFGFSVYVRKTAKFHFATIELGREKDE</sequence>
<proteinExistence type="predicted"/>
<reference evidence="1 2" key="1">
    <citation type="submission" date="2018-06" db="EMBL/GenBank/DDBJ databases">
        <title>Genomic Encyclopedia of Type Strains, Phase III (KMG-III): the genomes of soil and plant-associated and newly described type strains.</title>
        <authorList>
            <person name="Whitman W."/>
        </authorList>
    </citation>
    <scope>NUCLEOTIDE SEQUENCE [LARGE SCALE GENOMIC DNA]</scope>
    <source>
        <strain evidence="1 2">CGMCC 1.8979</strain>
    </source>
</reference>
<gene>
    <name evidence="1" type="ORF">B0I26_10870</name>
</gene>
<dbReference type="Proteomes" id="UP000248555">
    <property type="component" value="Unassembled WGS sequence"/>
</dbReference>
<dbReference type="InterPro" id="IPR029063">
    <property type="entry name" value="SAM-dependent_MTases_sf"/>
</dbReference>
<dbReference type="InterPro" id="IPR007536">
    <property type="entry name" value="16SrRNA_methylTrfase_J"/>
</dbReference>
<keyword evidence="1" id="KW-0489">Methyltransferase</keyword>